<accession>A0A382EI34</accession>
<feature type="non-terminal residue" evidence="2">
    <location>
        <position position="30"/>
    </location>
</feature>
<name>A0A382EI34_9ZZZZ</name>
<organism evidence="2">
    <name type="scientific">marine metagenome</name>
    <dbReference type="NCBI Taxonomy" id="408172"/>
    <lineage>
        <taxon>unclassified sequences</taxon>
        <taxon>metagenomes</taxon>
        <taxon>ecological metagenomes</taxon>
    </lineage>
</organism>
<reference evidence="2" key="1">
    <citation type="submission" date="2018-05" db="EMBL/GenBank/DDBJ databases">
        <authorList>
            <person name="Lanie J.A."/>
            <person name="Ng W.-L."/>
            <person name="Kazmierczak K.M."/>
            <person name="Andrzejewski T.M."/>
            <person name="Davidsen T.M."/>
            <person name="Wayne K.J."/>
            <person name="Tettelin H."/>
            <person name="Glass J.I."/>
            <person name="Rusch D."/>
            <person name="Podicherti R."/>
            <person name="Tsui H.-C.T."/>
            <person name="Winkler M.E."/>
        </authorList>
    </citation>
    <scope>NUCLEOTIDE SEQUENCE</scope>
</reference>
<feature type="region of interest" description="Disordered" evidence="1">
    <location>
        <begin position="1"/>
        <end position="30"/>
    </location>
</feature>
<dbReference type="AlphaFoldDB" id="A0A382EI34"/>
<sequence>MVNQGLSTEKDGSGPSGIRTPDQRIMSPLL</sequence>
<protein>
    <submittedName>
        <fullName evidence="2">Uncharacterized protein</fullName>
    </submittedName>
</protein>
<dbReference type="EMBL" id="UINC01044288">
    <property type="protein sequence ID" value="SVB49537.1"/>
    <property type="molecule type" value="Genomic_DNA"/>
</dbReference>
<evidence type="ECO:0000313" key="2">
    <source>
        <dbReference type="EMBL" id="SVB49537.1"/>
    </source>
</evidence>
<evidence type="ECO:0000256" key="1">
    <source>
        <dbReference type="SAM" id="MobiDB-lite"/>
    </source>
</evidence>
<gene>
    <name evidence="2" type="ORF">METZ01_LOCUS202391</name>
</gene>
<proteinExistence type="predicted"/>